<dbReference type="EMBL" id="MLJW01000213">
    <property type="protein sequence ID" value="OIQ93192.1"/>
    <property type="molecule type" value="Genomic_DNA"/>
</dbReference>
<evidence type="ECO:0000313" key="2">
    <source>
        <dbReference type="EMBL" id="OIQ93192.1"/>
    </source>
</evidence>
<dbReference type="Pfam" id="PF02557">
    <property type="entry name" value="VanY"/>
    <property type="match status" value="1"/>
</dbReference>
<reference evidence="2" key="1">
    <citation type="submission" date="2016-10" db="EMBL/GenBank/DDBJ databases">
        <title>Sequence of Gallionella enrichment culture.</title>
        <authorList>
            <person name="Poehlein A."/>
            <person name="Muehling M."/>
            <person name="Daniel R."/>
        </authorList>
    </citation>
    <scope>NUCLEOTIDE SEQUENCE</scope>
</reference>
<keyword evidence="2" id="KW-0645">Protease</keyword>
<organism evidence="2">
    <name type="scientific">mine drainage metagenome</name>
    <dbReference type="NCBI Taxonomy" id="410659"/>
    <lineage>
        <taxon>unclassified sequences</taxon>
        <taxon>metagenomes</taxon>
        <taxon>ecological metagenomes</taxon>
    </lineage>
</organism>
<dbReference type="PANTHER" id="PTHR34385:SF1">
    <property type="entry name" value="PEPTIDOGLYCAN L-ALANYL-D-GLUTAMATE ENDOPEPTIDASE CWLK"/>
    <property type="match status" value="1"/>
</dbReference>
<keyword evidence="2" id="KW-0378">Hydrolase</keyword>
<sequence>MLAVAIAAVTVGFTARDAAVARERATASATETALEAVLARRAQAATASRLTDAATAYAAATRAEALDSAAGAEAAAADVQRAATAVLTGDALAPLVDARQELAALTEGLSSVTRSSDVLRAARGLAATTDQIRAATSDAIADQDRHAAEAAASAAADLARRVAVAAAAPNGRIPLETLCGVAFAPGARLRCDAAAALDRLDSAFHAARGGHLVVVSSYRDLADQVEVKASRGDLASTPGASNHGRGLAVDLGGLGTVDDFAEPTYLWLKAHAASYGWHHPTAMEPGGGGPLEPWHWEFGTA</sequence>
<comment type="caution">
    <text evidence="2">The sequence shown here is derived from an EMBL/GenBank/DDBJ whole genome shotgun (WGS) entry which is preliminary data.</text>
</comment>
<dbReference type="InterPro" id="IPR052179">
    <property type="entry name" value="DD-CPase-like"/>
</dbReference>
<dbReference type="CDD" id="cd14814">
    <property type="entry name" value="Peptidase_M15"/>
    <property type="match status" value="1"/>
</dbReference>
<dbReference type="GO" id="GO:0006508">
    <property type="term" value="P:proteolysis"/>
    <property type="evidence" value="ECO:0007669"/>
    <property type="project" value="InterPro"/>
</dbReference>
<feature type="domain" description="D-alanyl-D-alanine carboxypeptidase-like core" evidence="1">
    <location>
        <begin position="188"/>
        <end position="298"/>
    </location>
</feature>
<dbReference type="Gene3D" id="3.30.1380.10">
    <property type="match status" value="1"/>
</dbReference>
<accession>A0A1J5RAT5</accession>
<dbReference type="PANTHER" id="PTHR34385">
    <property type="entry name" value="D-ALANYL-D-ALANINE CARBOXYPEPTIDASE"/>
    <property type="match status" value="1"/>
</dbReference>
<dbReference type="AlphaFoldDB" id="A0A1J5RAT5"/>
<evidence type="ECO:0000259" key="1">
    <source>
        <dbReference type="Pfam" id="PF02557"/>
    </source>
</evidence>
<gene>
    <name evidence="2" type="ORF">GALL_248980</name>
</gene>
<protein>
    <submittedName>
        <fullName evidence="2">D-alanyl-D-alanine carboxypeptidase</fullName>
    </submittedName>
</protein>
<dbReference type="SUPFAM" id="SSF55166">
    <property type="entry name" value="Hedgehog/DD-peptidase"/>
    <property type="match status" value="1"/>
</dbReference>
<name>A0A1J5RAT5_9ZZZZ</name>
<dbReference type="InterPro" id="IPR009045">
    <property type="entry name" value="Zn_M74/Hedgehog-like"/>
</dbReference>
<dbReference type="InterPro" id="IPR003709">
    <property type="entry name" value="VanY-like_core_dom"/>
</dbReference>
<proteinExistence type="predicted"/>
<dbReference type="GO" id="GO:0004180">
    <property type="term" value="F:carboxypeptidase activity"/>
    <property type="evidence" value="ECO:0007669"/>
    <property type="project" value="UniProtKB-KW"/>
</dbReference>
<keyword evidence="2" id="KW-0121">Carboxypeptidase</keyword>